<dbReference type="RefSeq" id="WP_007270003.1">
    <property type="nucleotide sequence ID" value="NZ_AOCK01000002.1"/>
</dbReference>
<dbReference type="eggNOG" id="COG1451">
    <property type="taxonomic scope" value="Bacteria"/>
</dbReference>
<dbReference type="CDD" id="cd07344">
    <property type="entry name" value="M48_yhfN_like"/>
    <property type="match status" value="1"/>
</dbReference>
<evidence type="ECO:0000259" key="2">
    <source>
        <dbReference type="Pfam" id="PF01863"/>
    </source>
</evidence>
<comment type="caution">
    <text evidence="3">The sequence shown here is derived from an EMBL/GenBank/DDBJ whole genome shotgun (WGS) entry which is preliminary data.</text>
</comment>
<dbReference type="PATRIC" id="fig|1276920.7.peg.799"/>
<gene>
    <name evidence="3" type="ORF">ADIAG_00796</name>
</gene>
<name>M7MXB1_9MICC</name>
<dbReference type="InterPro" id="IPR002725">
    <property type="entry name" value="YgjP-like_metallopeptidase"/>
</dbReference>
<dbReference type="EMBL" id="AOCK01000002">
    <property type="protein sequence ID" value="EMQ99696.1"/>
    <property type="molecule type" value="Genomic_DNA"/>
</dbReference>
<protein>
    <recommendedName>
        <fullName evidence="2">YgjP-like metallopeptidase domain-containing protein</fullName>
    </recommendedName>
</protein>
<reference evidence="3 4" key="1">
    <citation type="journal article" date="2013" name="Genome Announc.">
        <title>Draft Genome Sequence of Arthrobacter gangotriensis Strain Lz1yT, Isolated from a Penguin Rookery Soil Sample Collected in Antarctica, near the Indian Station Dakshin Gangotri.</title>
        <authorList>
            <person name="Shivaji S."/>
            <person name="Ara S."/>
            <person name="Bandi S."/>
            <person name="Singh A."/>
            <person name="Kumar Pinnaka A."/>
        </authorList>
    </citation>
    <scope>NUCLEOTIDE SEQUENCE [LARGE SCALE GENOMIC DNA]</scope>
    <source>
        <strain evidence="3 4">Lz1y</strain>
    </source>
</reference>
<dbReference type="Gene3D" id="3.30.2010.10">
    <property type="entry name" value="Metalloproteases ('zincins'), catalytic domain"/>
    <property type="match status" value="1"/>
</dbReference>
<proteinExistence type="predicted"/>
<dbReference type="PANTHER" id="PTHR30399">
    <property type="entry name" value="UNCHARACTERIZED PROTEIN YGJP"/>
    <property type="match status" value="1"/>
</dbReference>
<dbReference type="STRING" id="1276920.ADIAG_00796"/>
<dbReference type="Proteomes" id="UP000012015">
    <property type="component" value="Unassembled WGS sequence"/>
</dbReference>
<evidence type="ECO:0000256" key="1">
    <source>
        <dbReference type="SAM" id="MobiDB-lite"/>
    </source>
</evidence>
<feature type="compositionally biased region" description="Acidic residues" evidence="1">
    <location>
        <begin position="201"/>
        <end position="222"/>
    </location>
</feature>
<dbReference type="Pfam" id="PF01863">
    <property type="entry name" value="YgjP-like"/>
    <property type="match status" value="1"/>
</dbReference>
<dbReference type="AlphaFoldDB" id="M7MXB1"/>
<feature type="domain" description="YgjP-like metallopeptidase" evidence="2">
    <location>
        <begin position="98"/>
        <end position="163"/>
    </location>
</feature>
<evidence type="ECO:0000313" key="4">
    <source>
        <dbReference type="Proteomes" id="UP000012015"/>
    </source>
</evidence>
<accession>M7MXB1</accession>
<keyword evidence="4" id="KW-1185">Reference proteome</keyword>
<dbReference type="PANTHER" id="PTHR30399:SF1">
    <property type="entry name" value="UTP PYROPHOSPHATASE"/>
    <property type="match status" value="1"/>
</dbReference>
<evidence type="ECO:0000313" key="3">
    <source>
        <dbReference type="EMBL" id="EMQ99696.1"/>
    </source>
</evidence>
<feature type="region of interest" description="Disordered" evidence="1">
    <location>
        <begin position="194"/>
        <end position="258"/>
    </location>
</feature>
<organism evidence="3 4">
    <name type="scientific">Paeniglutamicibacter gangotriensis Lz1y</name>
    <dbReference type="NCBI Taxonomy" id="1276920"/>
    <lineage>
        <taxon>Bacteria</taxon>
        <taxon>Bacillati</taxon>
        <taxon>Actinomycetota</taxon>
        <taxon>Actinomycetes</taxon>
        <taxon>Micrococcales</taxon>
        <taxon>Micrococcaceae</taxon>
        <taxon>Paeniglutamicibacter</taxon>
    </lineage>
</organism>
<dbReference type="InterPro" id="IPR053136">
    <property type="entry name" value="UTP_pyrophosphatase-like"/>
</dbReference>
<sequence>MHTQPSTMEYVDTEGTAVRVIRSAKRKKTISAAWKQDTMVVSVPAGLSLDAERMLVDDMVKKIRRKLAAGTAEDPDAQLLARAHSMDAALFGKLARPVSVRWVANQNRRWGSASLRSRRIRLSHRLRSMPQWVQDYVLAHELAHLVEPLDGHGPRFKAALERYPRAHDAKIFLSGVSHGMAAARAGDMGLAPGIPGAAGIDPDDGIGGDGFDDDDFDNENESDNDHNCNEYGEATVGPPSGSAEPHQSNDAGQGRLFG</sequence>